<evidence type="ECO:0000313" key="2">
    <source>
        <dbReference type="EMBL" id="GBL83525.1"/>
    </source>
</evidence>
<sequence>MSLSNHRTNIAWKRHYRFATIWNRLANTDPEREQRPLSVPSAEEKKKEQSSRETLTGRSETCSWPVNSSFWSVICPCDVKRTPCDVARTLTLTPTTAIC</sequence>
<accession>A0A4Y2AWI9</accession>
<comment type="caution">
    <text evidence="2">The sequence shown here is derived from an EMBL/GenBank/DDBJ whole genome shotgun (WGS) entry which is preliminary data.</text>
</comment>
<dbReference type="AlphaFoldDB" id="A0A4Y2AWI9"/>
<name>A0A4Y2AWI9_ARAVE</name>
<dbReference type="EMBL" id="BGPR01000033">
    <property type="protein sequence ID" value="GBL83525.1"/>
    <property type="molecule type" value="Genomic_DNA"/>
</dbReference>
<feature type="compositionally biased region" description="Basic and acidic residues" evidence="1">
    <location>
        <begin position="42"/>
        <end position="51"/>
    </location>
</feature>
<organism evidence="2 3">
    <name type="scientific">Araneus ventricosus</name>
    <name type="common">Orbweaver spider</name>
    <name type="synonym">Epeira ventricosa</name>
    <dbReference type="NCBI Taxonomy" id="182803"/>
    <lineage>
        <taxon>Eukaryota</taxon>
        <taxon>Metazoa</taxon>
        <taxon>Ecdysozoa</taxon>
        <taxon>Arthropoda</taxon>
        <taxon>Chelicerata</taxon>
        <taxon>Arachnida</taxon>
        <taxon>Araneae</taxon>
        <taxon>Araneomorphae</taxon>
        <taxon>Entelegynae</taxon>
        <taxon>Araneoidea</taxon>
        <taxon>Araneidae</taxon>
        <taxon>Araneus</taxon>
    </lineage>
</organism>
<protein>
    <submittedName>
        <fullName evidence="2">Uncharacterized protein</fullName>
    </submittedName>
</protein>
<dbReference type="Proteomes" id="UP000499080">
    <property type="component" value="Unassembled WGS sequence"/>
</dbReference>
<reference evidence="2 3" key="1">
    <citation type="journal article" date="2019" name="Sci. Rep.">
        <title>Orb-weaving spider Araneus ventricosus genome elucidates the spidroin gene catalogue.</title>
        <authorList>
            <person name="Kono N."/>
            <person name="Nakamura H."/>
            <person name="Ohtoshi R."/>
            <person name="Moran D.A.P."/>
            <person name="Shinohara A."/>
            <person name="Yoshida Y."/>
            <person name="Fujiwara M."/>
            <person name="Mori M."/>
            <person name="Tomita M."/>
            <person name="Arakawa K."/>
        </authorList>
    </citation>
    <scope>NUCLEOTIDE SEQUENCE [LARGE SCALE GENOMIC DNA]</scope>
</reference>
<evidence type="ECO:0000313" key="3">
    <source>
        <dbReference type="Proteomes" id="UP000499080"/>
    </source>
</evidence>
<evidence type="ECO:0000256" key="1">
    <source>
        <dbReference type="SAM" id="MobiDB-lite"/>
    </source>
</evidence>
<proteinExistence type="predicted"/>
<keyword evidence="3" id="KW-1185">Reference proteome</keyword>
<gene>
    <name evidence="2" type="ORF">AVEN_196370_1</name>
</gene>
<feature type="region of interest" description="Disordered" evidence="1">
    <location>
        <begin position="29"/>
        <end position="60"/>
    </location>
</feature>